<dbReference type="InterPro" id="IPR000037">
    <property type="entry name" value="SsrA-bd_prot"/>
</dbReference>
<evidence type="ECO:0000256" key="3">
    <source>
        <dbReference type="HAMAP-Rule" id="MF_00023"/>
    </source>
</evidence>
<dbReference type="InterPro" id="IPR020081">
    <property type="entry name" value="SsrA-bd_prot_CS"/>
</dbReference>
<evidence type="ECO:0000313" key="4">
    <source>
        <dbReference type="EMBL" id="SFC94836.1"/>
    </source>
</evidence>
<dbReference type="STRING" id="119641.SAMN05421842_11479"/>
<proteinExistence type="inferred from homology"/>
<evidence type="ECO:0000256" key="1">
    <source>
        <dbReference type="ARBA" id="ARBA00022490"/>
    </source>
</evidence>
<dbReference type="GO" id="GO:0070929">
    <property type="term" value="P:trans-translation"/>
    <property type="evidence" value="ECO:0007669"/>
    <property type="project" value="UniProtKB-UniRule"/>
</dbReference>
<keyword evidence="5" id="KW-1185">Reference proteome</keyword>
<reference evidence="4 5" key="1">
    <citation type="submission" date="2016-10" db="EMBL/GenBank/DDBJ databases">
        <authorList>
            <person name="de Groot N.N."/>
        </authorList>
    </citation>
    <scope>NUCLEOTIDE SEQUENCE [LARGE SCALE GENOMIC DNA]</scope>
    <source>
        <strain evidence="4 5">DSM 12992</strain>
    </source>
</reference>
<dbReference type="GO" id="GO:0005829">
    <property type="term" value="C:cytosol"/>
    <property type="evidence" value="ECO:0007669"/>
    <property type="project" value="TreeGrafter"/>
</dbReference>
<dbReference type="RefSeq" id="WP_090091575.1">
    <property type="nucleotide sequence ID" value="NZ_FOMG01000014.1"/>
</dbReference>
<evidence type="ECO:0000313" key="5">
    <source>
        <dbReference type="Proteomes" id="UP000199263"/>
    </source>
</evidence>
<dbReference type="HAMAP" id="MF_00023">
    <property type="entry name" value="SmpB"/>
    <property type="match status" value="1"/>
</dbReference>
<sequence>MVRKKSSNSLAENRKARHDYFIEETMEAGLALVGTEVKSIRNGRSNLKECYADFRSGELFIVNMHISPYEQGNIFNVEPLRERKLLLHKEQISRLSGLVARDGYTLIPLALYLKNGRVKVAIGICRGKKNYDKRDSMLEKDHNREMQRELKERNKY</sequence>
<dbReference type="EMBL" id="FOMG01000014">
    <property type="protein sequence ID" value="SFC94836.1"/>
    <property type="molecule type" value="Genomic_DNA"/>
</dbReference>
<dbReference type="NCBIfam" id="NF003843">
    <property type="entry name" value="PRK05422.1"/>
    <property type="match status" value="1"/>
</dbReference>
<accession>A0A1I1NBU9</accession>
<dbReference type="Proteomes" id="UP000199263">
    <property type="component" value="Unassembled WGS sequence"/>
</dbReference>
<dbReference type="InterPro" id="IPR023620">
    <property type="entry name" value="SmpB"/>
</dbReference>
<evidence type="ECO:0000256" key="2">
    <source>
        <dbReference type="ARBA" id="ARBA00022884"/>
    </source>
</evidence>
<dbReference type="Gene3D" id="2.40.280.10">
    <property type="match status" value="1"/>
</dbReference>
<comment type="function">
    <text evidence="3">Required for rescue of stalled ribosomes mediated by trans-translation. Binds to transfer-messenger RNA (tmRNA), required for stable association of tmRNA with ribosomes. tmRNA and SmpB together mimic tRNA shape, replacing the anticodon stem-loop with SmpB. tmRNA is encoded by the ssrA gene; the 2 termini fold to resemble tRNA(Ala) and it encodes a 'tag peptide', a short internal open reading frame. During trans-translation Ala-aminoacylated tmRNA acts like a tRNA, entering the A-site of stalled ribosomes, displacing the stalled mRNA. The ribosome then switches to translate the ORF on the tmRNA; the nascent peptide is terminated with the 'tag peptide' encoded by the tmRNA and targeted for degradation. The ribosome is freed to recommence translation, which seems to be the essential function of trans-translation.</text>
</comment>
<dbReference type="PANTHER" id="PTHR30308">
    <property type="entry name" value="TMRNA-BINDING COMPONENT OF TRANS-TRANSLATION TAGGING COMPLEX"/>
    <property type="match status" value="1"/>
</dbReference>
<name>A0A1I1NBU9_9CLOT</name>
<dbReference type="GO" id="GO:0003723">
    <property type="term" value="F:RNA binding"/>
    <property type="evidence" value="ECO:0007669"/>
    <property type="project" value="UniProtKB-UniRule"/>
</dbReference>
<dbReference type="SUPFAM" id="SSF74982">
    <property type="entry name" value="Small protein B (SmpB)"/>
    <property type="match status" value="1"/>
</dbReference>
<dbReference type="GO" id="GO:0070930">
    <property type="term" value="P:trans-translation-dependent protein tagging"/>
    <property type="evidence" value="ECO:0007669"/>
    <property type="project" value="TreeGrafter"/>
</dbReference>
<keyword evidence="2 3" id="KW-0694">RNA-binding</keyword>
<dbReference type="OrthoDB" id="9805462at2"/>
<dbReference type="NCBIfam" id="TIGR00086">
    <property type="entry name" value="smpB"/>
    <property type="match status" value="1"/>
</dbReference>
<dbReference type="PROSITE" id="PS01317">
    <property type="entry name" value="SSRP"/>
    <property type="match status" value="1"/>
</dbReference>
<organism evidence="4 5">
    <name type="scientific">Clostridium uliginosum</name>
    <dbReference type="NCBI Taxonomy" id="119641"/>
    <lineage>
        <taxon>Bacteria</taxon>
        <taxon>Bacillati</taxon>
        <taxon>Bacillota</taxon>
        <taxon>Clostridia</taxon>
        <taxon>Eubacteriales</taxon>
        <taxon>Clostridiaceae</taxon>
        <taxon>Clostridium</taxon>
    </lineage>
</organism>
<keyword evidence="1 3" id="KW-0963">Cytoplasm</keyword>
<protein>
    <recommendedName>
        <fullName evidence="3">SsrA-binding protein</fullName>
    </recommendedName>
    <alternativeName>
        <fullName evidence="3">Small protein B</fullName>
    </alternativeName>
</protein>
<gene>
    <name evidence="3" type="primary">smpB</name>
    <name evidence="4" type="ORF">SAMN05421842_11479</name>
</gene>
<dbReference type="Pfam" id="PF01668">
    <property type="entry name" value="SmpB"/>
    <property type="match status" value="1"/>
</dbReference>
<dbReference type="AlphaFoldDB" id="A0A1I1NBU9"/>
<dbReference type="CDD" id="cd09294">
    <property type="entry name" value="SmpB"/>
    <property type="match status" value="1"/>
</dbReference>
<comment type="subcellular location">
    <subcellularLocation>
        <location evidence="3">Cytoplasm</location>
    </subcellularLocation>
    <text evidence="3">The tmRNA-SmpB complex associates with stalled 70S ribosomes.</text>
</comment>
<dbReference type="PANTHER" id="PTHR30308:SF2">
    <property type="entry name" value="SSRA-BINDING PROTEIN"/>
    <property type="match status" value="1"/>
</dbReference>
<comment type="similarity">
    <text evidence="3">Belongs to the SmpB family.</text>
</comment>